<dbReference type="AlphaFoldDB" id="A0AAV4L9V8"/>
<keyword evidence="2" id="KW-1185">Reference proteome</keyword>
<organism evidence="1 2">
    <name type="scientific">Collibacillus ludicampi</name>
    <dbReference type="NCBI Taxonomy" id="2771369"/>
    <lineage>
        <taxon>Bacteria</taxon>
        <taxon>Bacillati</taxon>
        <taxon>Bacillota</taxon>
        <taxon>Bacilli</taxon>
        <taxon>Bacillales</taxon>
        <taxon>Alicyclobacillaceae</taxon>
        <taxon>Collibacillus</taxon>
    </lineage>
</organism>
<dbReference type="RefSeq" id="WP_282197750.1">
    <property type="nucleotide sequence ID" value="NZ_BOQE01000001.1"/>
</dbReference>
<name>A0AAV4L9V8_9BACL</name>
<protein>
    <recommendedName>
        <fullName evidence="3">Cytosolic protein</fullName>
    </recommendedName>
</protein>
<gene>
    <name evidence="1" type="ORF">DNHGIG_00220</name>
</gene>
<proteinExistence type="predicted"/>
<evidence type="ECO:0000313" key="1">
    <source>
        <dbReference type="EMBL" id="GIM44473.1"/>
    </source>
</evidence>
<comment type="caution">
    <text evidence="1">The sequence shown here is derived from an EMBL/GenBank/DDBJ whole genome shotgun (WGS) entry which is preliminary data.</text>
</comment>
<accession>A0AAV4L9V8</accession>
<sequence length="83" mass="9628">MDNMNPERNRKGDNEEISFVQAWKKDILPEEFPEGPYQASIYNEQHPGKSTPWKEGQKVVSRFQDENPAFSDFTVPESDLPDL</sequence>
<reference evidence="1" key="1">
    <citation type="journal article" date="2023" name="Int. J. Syst. Evol. Microbiol.">
        <title>Collibacillus ludicampi gen. nov., sp. nov., a new soil bacterium of the family Alicyclobacillaceae.</title>
        <authorList>
            <person name="Jojima T."/>
            <person name="Ioku Y."/>
            <person name="Fukuta Y."/>
            <person name="Shirasaka N."/>
            <person name="Matsumura Y."/>
            <person name="Mori M."/>
        </authorList>
    </citation>
    <scope>NUCLEOTIDE SEQUENCE</scope>
    <source>
        <strain evidence="1">TP075</strain>
    </source>
</reference>
<evidence type="ECO:0008006" key="3">
    <source>
        <dbReference type="Google" id="ProtNLM"/>
    </source>
</evidence>
<dbReference type="EMBL" id="BOQE01000001">
    <property type="protein sequence ID" value="GIM44473.1"/>
    <property type="molecule type" value="Genomic_DNA"/>
</dbReference>
<evidence type="ECO:0000313" key="2">
    <source>
        <dbReference type="Proteomes" id="UP001057291"/>
    </source>
</evidence>
<dbReference type="Proteomes" id="UP001057291">
    <property type="component" value="Unassembled WGS sequence"/>
</dbReference>